<comment type="caution">
    <text evidence="1">The sequence shown here is derived from an EMBL/GenBank/DDBJ whole genome shotgun (WGS) entry which is preliminary data.</text>
</comment>
<evidence type="ECO:0000313" key="2">
    <source>
        <dbReference type="Proteomes" id="UP001472677"/>
    </source>
</evidence>
<evidence type="ECO:0000313" key="1">
    <source>
        <dbReference type="EMBL" id="KAK8583671.1"/>
    </source>
</evidence>
<gene>
    <name evidence="1" type="ORF">V6N12_067933</name>
</gene>
<reference evidence="1 2" key="1">
    <citation type="journal article" date="2024" name="G3 (Bethesda)">
        <title>Genome assembly of Hibiscus sabdariffa L. provides insights into metabolisms of medicinal natural products.</title>
        <authorList>
            <person name="Kim T."/>
        </authorList>
    </citation>
    <scope>NUCLEOTIDE SEQUENCE [LARGE SCALE GENOMIC DNA]</scope>
    <source>
        <strain evidence="1">TK-2024</strain>
        <tissue evidence="1">Old leaves</tissue>
    </source>
</reference>
<accession>A0ABR2FNK5</accession>
<dbReference type="Proteomes" id="UP001472677">
    <property type="component" value="Unassembled WGS sequence"/>
</dbReference>
<protein>
    <submittedName>
        <fullName evidence="1">Uncharacterized protein</fullName>
    </submittedName>
</protein>
<name>A0ABR2FNK5_9ROSI</name>
<keyword evidence="2" id="KW-1185">Reference proteome</keyword>
<dbReference type="EMBL" id="JBBPBM010000005">
    <property type="protein sequence ID" value="KAK8583671.1"/>
    <property type="molecule type" value="Genomic_DNA"/>
</dbReference>
<organism evidence="1 2">
    <name type="scientific">Hibiscus sabdariffa</name>
    <name type="common">roselle</name>
    <dbReference type="NCBI Taxonomy" id="183260"/>
    <lineage>
        <taxon>Eukaryota</taxon>
        <taxon>Viridiplantae</taxon>
        <taxon>Streptophyta</taxon>
        <taxon>Embryophyta</taxon>
        <taxon>Tracheophyta</taxon>
        <taxon>Spermatophyta</taxon>
        <taxon>Magnoliopsida</taxon>
        <taxon>eudicotyledons</taxon>
        <taxon>Gunneridae</taxon>
        <taxon>Pentapetalae</taxon>
        <taxon>rosids</taxon>
        <taxon>malvids</taxon>
        <taxon>Malvales</taxon>
        <taxon>Malvaceae</taxon>
        <taxon>Malvoideae</taxon>
        <taxon>Hibiscus</taxon>
    </lineage>
</organism>
<sequence length="94" mass="10637">MHVFSDADSILLIFDAIVVGGSDLSSSFRALNHQCNLIRVRIYALESYLQEVQQPLITCTLRDQGLDEGFSCPFLRNHRAKPIPLAWTVFTLRS</sequence>
<proteinExistence type="predicted"/>